<dbReference type="GO" id="GO:0008320">
    <property type="term" value="F:protein transmembrane transporter activity"/>
    <property type="evidence" value="ECO:0007669"/>
    <property type="project" value="UniProtKB-UniRule"/>
</dbReference>
<reference evidence="10" key="1">
    <citation type="submission" date="2020-10" db="EMBL/GenBank/DDBJ databases">
        <authorList>
            <person name="Gilroy R."/>
        </authorList>
    </citation>
    <scope>NUCLEOTIDE SEQUENCE</scope>
    <source>
        <strain evidence="10">4920</strain>
    </source>
</reference>
<dbReference type="GO" id="GO:0043952">
    <property type="term" value="P:protein transport by the Sec complex"/>
    <property type="evidence" value="ECO:0007669"/>
    <property type="project" value="UniProtKB-UniRule"/>
</dbReference>
<comment type="subunit">
    <text evidence="9">Component of the Sec protein translocase complex. Heterotrimer consisting of SecY, SecE and SecG subunits. The heterotrimers can form oligomers, although 1 heterotrimer is thought to be able to translocate proteins. Interacts with the ribosome. Interacts with SecDF, and other proteins may be involved. Interacts with SecA.</text>
</comment>
<dbReference type="GO" id="GO:0009306">
    <property type="term" value="P:protein secretion"/>
    <property type="evidence" value="ECO:0007669"/>
    <property type="project" value="UniProtKB-UniRule"/>
</dbReference>
<evidence type="ECO:0000256" key="3">
    <source>
        <dbReference type="ARBA" id="ARBA00022475"/>
    </source>
</evidence>
<dbReference type="GO" id="GO:0065002">
    <property type="term" value="P:intracellular protein transmembrane transport"/>
    <property type="evidence" value="ECO:0007669"/>
    <property type="project" value="UniProtKB-UniRule"/>
</dbReference>
<comment type="function">
    <text evidence="9">Essential subunit of the Sec protein translocation channel SecYEG. Clamps together the 2 halves of SecY. May contact the channel plug during translocation.</text>
</comment>
<feature type="transmembrane region" description="Helical" evidence="9">
    <location>
        <begin position="41"/>
        <end position="65"/>
    </location>
</feature>
<keyword evidence="6 9" id="KW-1133">Transmembrane helix</keyword>
<dbReference type="GO" id="GO:0006605">
    <property type="term" value="P:protein targeting"/>
    <property type="evidence" value="ECO:0007669"/>
    <property type="project" value="UniProtKB-UniRule"/>
</dbReference>
<dbReference type="Proteomes" id="UP000886743">
    <property type="component" value="Unassembled WGS sequence"/>
</dbReference>
<evidence type="ECO:0000256" key="8">
    <source>
        <dbReference type="ARBA" id="ARBA00023136"/>
    </source>
</evidence>
<keyword evidence="8 9" id="KW-0472">Membrane</keyword>
<dbReference type="EMBL" id="DVOF01000209">
    <property type="protein sequence ID" value="HIV03306.1"/>
    <property type="molecule type" value="Genomic_DNA"/>
</dbReference>
<proteinExistence type="inferred from homology"/>
<evidence type="ECO:0000256" key="1">
    <source>
        <dbReference type="ARBA" id="ARBA00004370"/>
    </source>
</evidence>
<evidence type="ECO:0000256" key="6">
    <source>
        <dbReference type="ARBA" id="ARBA00022989"/>
    </source>
</evidence>
<sequence length="84" mass="9328">MSETAKKAGFFSRIAKFFREVKSEMKKVVWPTWSQTVNNTVIVIAVIIMVGICLAIVDTIFGGIVRGAIIGDFGRAFSEILKFQ</sequence>
<dbReference type="InterPro" id="IPR001901">
    <property type="entry name" value="Translocase_SecE/Sec61-g"/>
</dbReference>
<dbReference type="PROSITE" id="PS01067">
    <property type="entry name" value="SECE_SEC61G"/>
    <property type="match status" value="1"/>
</dbReference>
<dbReference type="HAMAP" id="MF_00422">
    <property type="entry name" value="SecE"/>
    <property type="match status" value="1"/>
</dbReference>
<dbReference type="InterPro" id="IPR005807">
    <property type="entry name" value="SecE_bac"/>
</dbReference>
<dbReference type="AlphaFoldDB" id="A0A9D1NI58"/>
<evidence type="ECO:0000256" key="4">
    <source>
        <dbReference type="ARBA" id="ARBA00022692"/>
    </source>
</evidence>
<keyword evidence="2 9" id="KW-0813">Transport</keyword>
<dbReference type="PANTHER" id="PTHR33910:SF1">
    <property type="entry name" value="PROTEIN TRANSLOCASE SUBUNIT SECE"/>
    <property type="match status" value="1"/>
</dbReference>
<name>A0A9D1NI58_9FIRM</name>
<evidence type="ECO:0000313" key="11">
    <source>
        <dbReference type="Proteomes" id="UP000886743"/>
    </source>
</evidence>
<accession>A0A9D1NI58</accession>
<dbReference type="GO" id="GO:0005886">
    <property type="term" value="C:plasma membrane"/>
    <property type="evidence" value="ECO:0007669"/>
    <property type="project" value="UniProtKB-SubCell"/>
</dbReference>
<dbReference type="PANTHER" id="PTHR33910">
    <property type="entry name" value="PROTEIN TRANSLOCASE SUBUNIT SECE"/>
    <property type="match status" value="1"/>
</dbReference>
<evidence type="ECO:0000313" key="10">
    <source>
        <dbReference type="EMBL" id="HIV03306.1"/>
    </source>
</evidence>
<keyword evidence="5 9" id="KW-0653">Protein transport</keyword>
<evidence type="ECO:0000256" key="7">
    <source>
        <dbReference type="ARBA" id="ARBA00023010"/>
    </source>
</evidence>
<protein>
    <recommendedName>
        <fullName evidence="9">Protein translocase subunit SecE</fullName>
    </recommendedName>
</protein>
<gene>
    <name evidence="9 10" type="primary">secE</name>
    <name evidence="10" type="ORF">IAC74_06990</name>
</gene>
<evidence type="ECO:0000256" key="2">
    <source>
        <dbReference type="ARBA" id="ARBA00022448"/>
    </source>
</evidence>
<dbReference type="Gene3D" id="1.20.5.1030">
    <property type="entry name" value="Preprotein translocase secy subunit"/>
    <property type="match status" value="1"/>
</dbReference>
<keyword evidence="4 9" id="KW-0812">Transmembrane</keyword>
<comment type="subcellular location">
    <subcellularLocation>
        <location evidence="9">Cell membrane</location>
        <topology evidence="9">Single-pass membrane protein</topology>
    </subcellularLocation>
    <subcellularLocation>
        <location evidence="1">Membrane</location>
    </subcellularLocation>
</comment>
<dbReference type="Pfam" id="PF00584">
    <property type="entry name" value="SecE"/>
    <property type="match status" value="1"/>
</dbReference>
<dbReference type="InterPro" id="IPR038379">
    <property type="entry name" value="SecE_sf"/>
</dbReference>
<organism evidence="10 11">
    <name type="scientific">Candidatus Aphodoplasma excrementigallinarum</name>
    <dbReference type="NCBI Taxonomy" id="2840673"/>
    <lineage>
        <taxon>Bacteria</taxon>
        <taxon>Bacillati</taxon>
        <taxon>Bacillota</taxon>
        <taxon>Clostridia</taxon>
        <taxon>Eubacteriales</taxon>
        <taxon>Candidatus Aphodoplasma</taxon>
    </lineage>
</organism>
<evidence type="ECO:0000256" key="5">
    <source>
        <dbReference type="ARBA" id="ARBA00022927"/>
    </source>
</evidence>
<comment type="caution">
    <text evidence="10">The sequence shown here is derived from an EMBL/GenBank/DDBJ whole genome shotgun (WGS) entry which is preliminary data.</text>
</comment>
<keyword evidence="7 9" id="KW-0811">Translocation</keyword>
<reference evidence="10" key="2">
    <citation type="journal article" date="2021" name="PeerJ">
        <title>Extensive microbial diversity within the chicken gut microbiome revealed by metagenomics and culture.</title>
        <authorList>
            <person name="Gilroy R."/>
            <person name="Ravi A."/>
            <person name="Getino M."/>
            <person name="Pursley I."/>
            <person name="Horton D.L."/>
            <person name="Alikhan N.F."/>
            <person name="Baker D."/>
            <person name="Gharbi K."/>
            <person name="Hall N."/>
            <person name="Watson M."/>
            <person name="Adriaenssens E.M."/>
            <person name="Foster-Nyarko E."/>
            <person name="Jarju S."/>
            <person name="Secka A."/>
            <person name="Antonio M."/>
            <person name="Oren A."/>
            <person name="Chaudhuri R.R."/>
            <person name="La Ragione R."/>
            <person name="Hildebrand F."/>
            <person name="Pallen M.J."/>
        </authorList>
    </citation>
    <scope>NUCLEOTIDE SEQUENCE</scope>
    <source>
        <strain evidence="10">4920</strain>
    </source>
</reference>
<evidence type="ECO:0000256" key="9">
    <source>
        <dbReference type="HAMAP-Rule" id="MF_00422"/>
    </source>
</evidence>
<comment type="similarity">
    <text evidence="9">Belongs to the SecE/SEC61-gamma family.</text>
</comment>
<keyword evidence="3 9" id="KW-1003">Cell membrane</keyword>
<dbReference type="NCBIfam" id="TIGR00964">
    <property type="entry name" value="secE_bact"/>
    <property type="match status" value="1"/>
</dbReference>